<keyword evidence="3" id="KW-1185">Reference proteome</keyword>
<feature type="signal peptide" evidence="1">
    <location>
        <begin position="1"/>
        <end position="18"/>
    </location>
</feature>
<accession>K0KYQ6</accession>
<dbReference type="InParanoid" id="K0KYQ6"/>
<comment type="caution">
    <text evidence="2">The sequence shown here is derived from an EMBL/GenBank/DDBJ whole genome shotgun (WGS) entry which is preliminary data.</text>
</comment>
<evidence type="ECO:0000313" key="2">
    <source>
        <dbReference type="EMBL" id="CCH46544.1"/>
    </source>
</evidence>
<dbReference type="EMBL" id="CAIF01000252">
    <property type="protein sequence ID" value="CCH46544.1"/>
    <property type="molecule type" value="Genomic_DNA"/>
</dbReference>
<dbReference type="AlphaFoldDB" id="K0KYQ6"/>
<evidence type="ECO:0000256" key="1">
    <source>
        <dbReference type="SAM" id="SignalP"/>
    </source>
</evidence>
<sequence length="123" mass="13625">MKLSTSLIQGLLLSVISGSPNSDPNISPVSTIEADNSIDKFTTEATSKYKLCFNANENVLCKDGSVKKCVSKWVSTSMGNAEHGTSFCSFWCSKMKNVDDCKTNKKKFNYHPDWSCDRDATYC</sequence>
<keyword evidence="1" id="KW-0732">Signal</keyword>
<proteinExistence type="predicted"/>
<organism evidence="2 3">
    <name type="scientific">Wickerhamomyces ciferrii (strain ATCC 14091 / BCRC 22168 / CBS 111 / JCM 3599 / NBRC 0793 / NRRL Y-1031 F-60-10)</name>
    <name type="common">Yeast</name>
    <name type="synonym">Pichia ciferrii</name>
    <dbReference type="NCBI Taxonomy" id="1206466"/>
    <lineage>
        <taxon>Eukaryota</taxon>
        <taxon>Fungi</taxon>
        <taxon>Dikarya</taxon>
        <taxon>Ascomycota</taxon>
        <taxon>Saccharomycotina</taxon>
        <taxon>Saccharomycetes</taxon>
        <taxon>Phaffomycetales</taxon>
        <taxon>Wickerhamomycetaceae</taxon>
        <taxon>Wickerhamomyces</taxon>
    </lineage>
</organism>
<name>K0KYQ6_WICCF</name>
<evidence type="ECO:0000313" key="3">
    <source>
        <dbReference type="Proteomes" id="UP000009328"/>
    </source>
</evidence>
<dbReference type="Proteomes" id="UP000009328">
    <property type="component" value="Unassembled WGS sequence"/>
</dbReference>
<reference evidence="2 3" key="1">
    <citation type="journal article" date="2012" name="Eukaryot. Cell">
        <title>Draft genome sequence of Wickerhamomyces ciferrii NRRL Y-1031 F-60-10.</title>
        <authorList>
            <person name="Schneider J."/>
            <person name="Andrea H."/>
            <person name="Blom J."/>
            <person name="Jaenicke S."/>
            <person name="Ruckert C."/>
            <person name="Schorsch C."/>
            <person name="Szczepanowski R."/>
            <person name="Farwick M."/>
            <person name="Goesmann A."/>
            <person name="Puhler A."/>
            <person name="Schaffer S."/>
            <person name="Tauch A."/>
            <person name="Kohler T."/>
            <person name="Brinkrolf K."/>
        </authorList>
    </citation>
    <scope>NUCLEOTIDE SEQUENCE [LARGE SCALE GENOMIC DNA]</scope>
    <source>
        <strain evidence="3">ATCC 14091 / BCRC 22168 / CBS 111 / JCM 3599 / NBRC 0793 / NRRL Y-1031 F-60-10</strain>
    </source>
</reference>
<dbReference type="HOGENOM" id="CLU_127832_0_0_1"/>
<feature type="chain" id="PRO_5003834658" evidence="1">
    <location>
        <begin position="19"/>
        <end position="123"/>
    </location>
</feature>
<gene>
    <name evidence="2" type="ORF">BN7_6137</name>
</gene>
<protein>
    <submittedName>
        <fullName evidence="2">Secreted protein</fullName>
    </submittedName>
</protein>